<dbReference type="PANTHER" id="PTHR43798:SF27">
    <property type="entry name" value="HYDROLASE ALPHA_BETA HYDROLASE FOLD FAMILY"/>
    <property type="match status" value="1"/>
</dbReference>
<dbReference type="PRINTS" id="PR00793">
    <property type="entry name" value="PROAMNOPTASE"/>
</dbReference>
<feature type="chain" id="PRO_5006394384" evidence="3">
    <location>
        <begin position="23"/>
        <end position="503"/>
    </location>
</feature>
<dbReference type="Gene3D" id="3.40.50.1820">
    <property type="entry name" value="alpha/beta hydrolase"/>
    <property type="match status" value="1"/>
</dbReference>
<dbReference type="InterPro" id="IPR002410">
    <property type="entry name" value="Peptidase_S33"/>
</dbReference>
<dbReference type="EMBL" id="LDJL01000001">
    <property type="protein sequence ID" value="KRG72063.1"/>
    <property type="molecule type" value="Genomic_DNA"/>
</dbReference>
<dbReference type="Pfam" id="PF00561">
    <property type="entry name" value="Abhydrolase_1"/>
    <property type="match status" value="1"/>
</dbReference>
<dbReference type="AlphaFoldDB" id="A0A0R0CQD0"/>
<dbReference type="GO" id="GO:0006508">
    <property type="term" value="P:proteolysis"/>
    <property type="evidence" value="ECO:0007669"/>
    <property type="project" value="UniProtKB-KW"/>
</dbReference>
<dbReference type="InterPro" id="IPR013595">
    <property type="entry name" value="Pept_S33_TAP-like_C"/>
</dbReference>
<keyword evidence="7" id="KW-1185">Reference proteome</keyword>
<dbReference type="Proteomes" id="UP000052052">
    <property type="component" value="Unassembled WGS sequence"/>
</dbReference>
<organism evidence="6 7">
    <name type="scientific">Pseudoxanthomonas dokdonensis</name>
    <dbReference type="NCBI Taxonomy" id="344882"/>
    <lineage>
        <taxon>Bacteria</taxon>
        <taxon>Pseudomonadati</taxon>
        <taxon>Pseudomonadota</taxon>
        <taxon>Gammaproteobacteria</taxon>
        <taxon>Lysobacterales</taxon>
        <taxon>Lysobacteraceae</taxon>
        <taxon>Pseudoxanthomonas</taxon>
    </lineage>
</organism>
<dbReference type="OrthoDB" id="4510475at2"/>
<feature type="domain" description="Peptidase S33 tripeptidyl aminopeptidase-like C-terminal" evidence="5">
    <location>
        <begin position="390"/>
        <end position="485"/>
    </location>
</feature>
<accession>A0A0R0CQD0</accession>
<dbReference type="InterPro" id="IPR050266">
    <property type="entry name" value="AB_hydrolase_sf"/>
</dbReference>
<keyword evidence="2" id="KW-0378">Hydrolase</keyword>
<reference evidence="6 7" key="1">
    <citation type="submission" date="2015-05" db="EMBL/GenBank/DDBJ databases">
        <title>Genome sequencing and analysis of members of genus Stenotrophomonas.</title>
        <authorList>
            <person name="Patil P.P."/>
            <person name="Midha S."/>
            <person name="Patil P.B."/>
        </authorList>
    </citation>
    <scope>NUCLEOTIDE SEQUENCE [LARGE SCALE GENOMIC DNA]</scope>
    <source>
        <strain evidence="6 7">DSM 21858</strain>
    </source>
</reference>
<keyword evidence="3" id="KW-0732">Signal</keyword>
<feature type="signal peptide" evidence="3">
    <location>
        <begin position="1"/>
        <end position="22"/>
    </location>
</feature>
<dbReference type="RefSeq" id="WP_057656730.1">
    <property type="nucleotide sequence ID" value="NZ_LDJL01000001.1"/>
</dbReference>
<dbReference type="InterPro" id="IPR000073">
    <property type="entry name" value="AB_hydrolase_1"/>
</dbReference>
<evidence type="ECO:0000313" key="7">
    <source>
        <dbReference type="Proteomes" id="UP000052052"/>
    </source>
</evidence>
<dbReference type="PROSITE" id="PS51257">
    <property type="entry name" value="PROKAR_LIPOPROTEIN"/>
    <property type="match status" value="1"/>
</dbReference>
<dbReference type="STRING" id="344882.ABB29_00955"/>
<dbReference type="Pfam" id="PF08386">
    <property type="entry name" value="Abhydrolase_4"/>
    <property type="match status" value="1"/>
</dbReference>
<dbReference type="InterPro" id="IPR029058">
    <property type="entry name" value="AB_hydrolase_fold"/>
</dbReference>
<evidence type="ECO:0000256" key="3">
    <source>
        <dbReference type="SAM" id="SignalP"/>
    </source>
</evidence>
<comment type="similarity">
    <text evidence="1">Belongs to the peptidase S33 family.</text>
</comment>
<evidence type="ECO:0000313" key="6">
    <source>
        <dbReference type="EMBL" id="KRG72063.1"/>
    </source>
</evidence>
<comment type="caution">
    <text evidence="6">The sequence shown here is derived from an EMBL/GenBank/DDBJ whole genome shotgun (WGS) entry which is preliminary data.</text>
</comment>
<dbReference type="GO" id="GO:0008233">
    <property type="term" value="F:peptidase activity"/>
    <property type="evidence" value="ECO:0007669"/>
    <property type="project" value="UniProtKB-KW"/>
</dbReference>
<dbReference type="GO" id="GO:0016020">
    <property type="term" value="C:membrane"/>
    <property type="evidence" value="ECO:0007669"/>
    <property type="project" value="TreeGrafter"/>
</dbReference>
<evidence type="ECO:0000259" key="4">
    <source>
        <dbReference type="Pfam" id="PF00561"/>
    </source>
</evidence>
<protein>
    <submittedName>
        <fullName evidence="6">Cysteine protease</fullName>
    </submittedName>
</protein>
<sequence>MRKMCVLLMAAAWLAGCSEPSAPSPDASQASGLRTYGDIAFQPCTLANGFSTATVEAQCAKLEVAENPDAPQGRKIALNIAWLPATEEGAAADDPVFFLAGGPGQAAVQVWPQIDAAFAEVRKNRHIILVDQRGTGESNPLACRDSEGENAFSDDQDTSTDAAIAFARQCAADLDADPRFYTTTDAVRDLDSVRRALGVARINLVGGSYGTRVAQQYAMHYPQQTRSIVIDGVVPNTLVLGSEHSRNLDQSLLLQFEKCQQLPACKRVFGSDLREQLRGLMSRLAANPVTTTYRDPFNGQQKQGQVSAGSVALLTRMFAYVPQAAALLPLVLNEADRGHYGPLMSLATLVDGQMSDQFMHGMQLSVICAEDGDRLPTDNPADADTVLGNEMNRYLKAQCSVWPTGKRPADFNKPLATDVPALLLSGEFDPVTPPRYGDEVVKQLPNGRHLVLKGQGHGSFAVGCVPKLLGQFIENTDAKALDASCLEALGYVPPFTSFNGWEP</sequence>
<dbReference type="PANTHER" id="PTHR43798">
    <property type="entry name" value="MONOACYLGLYCEROL LIPASE"/>
    <property type="match status" value="1"/>
</dbReference>
<evidence type="ECO:0000259" key="5">
    <source>
        <dbReference type="Pfam" id="PF08386"/>
    </source>
</evidence>
<gene>
    <name evidence="6" type="ORF">ABB29_00955</name>
</gene>
<name>A0A0R0CQD0_9GAMM</name>
<evidence type="ECO:0000256" key="1">
    <source>
        <dbReference type="ARBA" id="ARBA00010088"/>
    </source>
</evidence>
<evidence type="ECO:0000256" key="2">
    <source>
        <dbReference type="ARBA" id="ARBA00022801"/>
    </source>
</evidence>
<proteinExistence type="inferred from homology"/>
<feature type="domain" description="AB hydrolase-1" evidence="4">
    <location>
        <begin position="95"/>
        <end position="239"/>
    </location>
</feature>
<dbReference type="PATRIC" id="fig|344882.3.peg.197"/>
<dbReference type="SUPFAM" id="SSF53474">
    <property type="entry name" value="alpha/beta-Hydrolases"/>
    <property type="match status" value="1"/>
</dbReference>
<keyword evidence="6" id="KW-0645">Protease</keyword>